<evidence type="ECO:0000259" key="11">
    <source>
        <dbReference type="PROSITE" id="PS50262"/>
    </source>
</evidence>
<dbReference type="Pfam" id="PF00001">
    <property type="entry name" value="7tm_1"/>
    <property type="match status" value="1"/>
</dbReference>
<comment type="similarity">
    <text evidence="9">Belongs to the G-protein coupled receptor 1 family.</text>
</comment>
<dbReference type="InterPro" id="IPR017452">
    <property type="entry name" value="GPCR_Rhodpsn_7TM"/>
</dbReference>
<dbReference type="PANTHER" id="PTHR24249:SF372">
    <property type="entry name" value="G-PROTEIN COUPLED RECEPTORS FAMILY 1 PROFILE DOMAIN-CONTAINING PROTEIN"/>
    <property type="match status" value="1"/>
</dbReference>
<dbReference type="PANTHER" id="PTHR24249">
    <property type="entry name" value="HISTAMINE RECEPTOR-RELATED G-PROTEIN COUPLED RECEPTOR"/>
    <property type="match status" value="1"/>
</dbReference>
<dbReference type="InterPro" id="IPR050569">
    <property type="entry name" value="TAAR"/>
</dbReference>
<dbReference type="EMBL" id="CALNXI010002720">
    <property type="protein sequence ID" value="CAH3190245.1"/>
    <property type="molecule type" value="Genomic_DNA"/>
</dbReference>
<dbReference type="PROSITE" id="PS50262">
    <property type="entry name" value="G_PROTEIN_RECEP_F1_2"/>
    <property type="match status" value="1"/>
</dbReference>
<feature type="transmembrane region" description="Helical" evidence="10">
    <location>
        <begin position="228"/>
        <end position="250"/>
    </location>
</feature>
<gene>
    <name evidence="12" type="ORF">PEVE_00020273</name>
</gene>
<comment type="caution">
    <text evidence="12">The sequence shown here is derived from an EMBL/GenBank/DDBJ whole genome shotgun (WGS) entry which is preliminary data.</text>
</comment>
<dbReference type="Gene3D" id="1.20.1070.10">
    <property type="entry name" value="Rhodopsin 7-helix transmembrane proteins"/>
    <property type="match status" value="1"/>
</dbReference>
<evidence type="ECO:0000256" key="9">
    <source>
        <dbReference type="RuleBase" id="RU000688"/>
    </source>
</evidence>
<evidence type="ECO:0000256" key="2">
    <source>
        <dbReference type="ARBA" id="ARBA00022475"/>
    </source>
</evidence>
<evidence type="ECO:0000256" key="1">
    <source>
        <dbReference type="ARBA" id="ARBA00004651"/>
    </source>
</evidence>
<dbReference type="SMART" id="SM01381">
    <property type="entry name" value="7TM_GPCR_Srsx"/>
    <property type="match status" value="1"/>
</dbReference>
<feature type="transmembrane region" description="Helical" evidence="10">
    <location>
        <begin position="270"/>
        <end position="289"/>
    </location>
</feature>
<evidence type="ECO:0000256" key="8">
    <source>
        <dbReference type="ARBA" id="ARBA00023224"/>
    </source>
</evidence>
<keyword evidence="7 9" id="KW-0675">Receptor</keyword>
<keyword evidence="8 9" id="KW-0807">Transducer</keyword>
<name>A0ABN8SGX3_9CNID</name>
<dbReference type="PRINTS" id="PR00237">
    <property type="entry name" value="GPCRRHODOPSN"/>
</dbReference>
<keyword evidence="13" id="KW-1185">Reference proteome</keyword>
<feature type="domain" description="G-protein coupled receptors family 1 profile" evidence="11">
    <location>
        <begin position="42"/>
        <end position="287"/>
    </location>
</feature>
<sequence length="358" mass="40645">MMADPGSLFFEPSSNSVFFKDPAFFMTLAVVGFLLSAVTTVGNAALLLTIFRDTRRLLQTPPSLLITCLCVSDLMVGSIAGNLVALKDVYRHQDRPVPDKLDPVVRLVLGLTLLVCSGTIIALSYDRYVVVMHPLKYKSTVTRERVKLFIIVMWTVSLAVCFIPMIKIPEKILALVYAHSYASIPIIVVTVMYIKVFRALGKRKRELKEAGITKEMRSKVVLDRERRMVLTILIILALFYLTFLPEFIALHVLHLCQSCARSLTFRKLEIIFSRFLFLNSAMNPFVYAWRLPKYRKAVLSCFACPKFRDSKRVQAQTRRSKYNPRVIVSSGGNCKLIQNNKITQTKSRLNKKNNNVGP</sequence>
<reference evidence="12 13" key="1">
    <citation type="submission" date="2022-05" db="EMBL/GenBank/DDBJ databases">
        <authorList>
            <consortium name="Genoscope - CEA"/>
            <person name="William W."/>
        </authorList>
    </citation>
    <scope>NUCLEOTIDE SEQUENCE [LARGE SCALE GENOMIC DNA]</scope>
</reference>
<proteinExistence type="inferred from homology"/>
<feature type="transmembrane region" description="Helical" evidence="10">
    <location>
        <begin position="23"/>
        <end position="51"/>
    </location>
</feature>
<evidence type="ECO:0000256" key="10">
    <source>
        <dbReference type="SAM" id="Phobius"/>
    </source>
</evidence>
<feature type="transmembrane region" description="Helical" evidence="10">
    <location>
        <begin position="146"/>
        <end position="166"/>
    </location>
</feature>
<keyword evidence="6 10" id="KW-0472">Membrane</keyword>
<evidence type="ECO:0000256" key="5">
    <source>
        <dbReference type="ARBA" id="ARBA00023040"/>
    </source>
</evidence>
<evidence type="ECO:0000256" key="7">
    <source>
        <dbReference type="ARBA" id="ARBA00023170"/>
    </source>
</evidence>
<dbReference type="SUPFAM" id="SSF81321">
    <property type="entry name" value="Family A G protein-coupled receptor-like"/>
    <property type="match status" value="1"/>
</dbReference>
<keyword evidence="4 10" id="KW-1133">Transmembrane helix</keyword>
<evidence type="ECO:0000256" key="4">
    <source>
        <dbReference type="ARBA" id="ARBA00022989"/>
    </source>
</evidence>
<keyword evidence="3 9" id="KW-0812">Transmembrane</keyword>
<comment type="subcellular location">
    <subcellularLocation>
        <location evidence="1">Cell membrane</location>
        <topology evidence="1">Multi-pass membrane protein</topology>
    </subcellularLocation>
</comment>
<keyword evidence="2" id="KW-1003">Cell membrane</keyword>
<keyword evidence="5 9" id="KW-0297">G-protein coupled receptor</keyword>
<feature type="transmembrane region" description="Helical" evidence="10">
    <location>
        <begin position="63"/>
        <end position="84"/>
    </location>
</feature>
<dbReference type="PROSITE" id="PS00237">
    <property type="entry name" value="G_PROTEIN_RECEP_F1_1"/>
    <property type="match status" value="1"/>
</dbReference>
<dbReference type="Proteomes" id="UP001159427">
    <property type="component" value="Unassembled WGS sequence"/>
</dbReference>
<dbReference type="CDD" id="cd00637">
    <property type="entry name" value="7tm_classA_rhodopsin-like"/>
    <property type="match status" value="1"/>
</dbReference>
<dbReference type="InterPro" id="IPR000276">
    <property type="entry name" value="GPCR_Rhodpsn"/>
</dbReference>
<protein>
    <recommendedName>
        <fullName evidence="11">G-protein coupled receptors family 1 profile domain-containing protein</fullName>
    </recommendedName>
</protein>
<feature type="transmembrane region" description="Helical" evidence="10">
    <location>
        <begin position="104"/>
        <end position="125"/>
    </location>
</feature>
<accession>A0ABN8SGX3</accession>
<evidence type="ECO:0000256" key="3">
    <source>
        <dbReference type="ARBA" id="ARBA00022692"/>
    </source>
</evidence>
<evidence type="ECO:0000313" key="12">
    <source>
        <dbReference type="EMBL" id="CAH3190245.1"/>
    </source>
</evidence>
<feature type="transmembrane region" description="Helical" evidence="10">
    <location>
        <begin position="172"/>
        <end position="194"/>
    </location>
</feature>
<evidence type="ECO:0000256" key="6">
    <source>
        <dbReference type="ARBA" id="ARBA00023136"/>
    </source>
</evidence>
<organism evidence="12 13">
    <name type="scientific">Porites evermanni</name>
    <dbReference type="NCBI Taxonomy" id="104178"/>
    <lineage>
        <taxon>Eukaryota</taxon>
        <taxon>Metazoa</taxon>
        <taxon>Cnidaria</taxon>
        <taxon>Anthozoa</taxon>
        <taxon>Hexacorallia</taxon>
        <taxon>Scleractinia</taxon>
        <taxon>Fungiina</taxon>
        <taxon>Poritidae</taxon>
        <taxon>Porites</taxon>
    </lineage>
</organism>
<evidence type="ECO:0000313" key="13">
    <source>
        <dbReference type="Proteomes" id="UP001159427"/>
    </source>
</evidence>